<dbReference type="InterPro" id="IPR026992">
    <property type="entry name" value="DIOX_N"/>
</dbReference>
<dbReference type="Gene3D" id="2.60.120.330">
    <property type="entry name" value="B-lactam Antibiotic, Isopenicillin N Synthase, Chain"/>
    <property type="match status" value="1"/>
</dbReference>
<dbReference type="Pfam" id="PF14226">
    <property type="entry name" value="DIOX_N"/>
    <property type="match status" value="1"/>
</dbReference>
<dbReference type="AlphaFoldDB" id="A0A9D3UBQ3"/>
<accession>A0A9D3UBQ3</accession>
<dbReference type="PROSITE" id="PS51471">
    <property type="entry name" value="FE2OG_OXY"/>
    <property type="match status" value="1"/>
</dbReference>
<organism evidence="8 9">
    <name type="scientific">Gossypium stocksii</name>
    <dbReference type="NCBI Taxonomy" id="47602"/>
    <lineage>
        <taxon>Eukaryota</taxon>
        <taxon>Viridiplantae</taxon>
        <taxon>Streptophyta</taxon>
        <taxon>Embryophyta</taxon>
        <taxon>Tracheophyta</taxon>
        <taxon>Spermatophyta</taxon>
        <taxon>Magnoliopsida</taxon>
        <taxon>eudicotyledons</taxon>
        <taxon>Gunneridae</taxon>
        <taxon>Pentapetalae</taxon>
        <taxon>rosids</taxon>
        <taxon>malvids</taxon>
        <taxon>Malvales</taxon>
        <taxon>Malvaceae</taxon>
        <taxon>Malvoideae</taxon>
        <taxon>Gossypium</taxon>
    </lineage>
</organism>
<dbReference type="InterPro" id="IPR027443">
    <property type="entry name" value="IPNS-like_sf"/>
</dbReference>
<evidence type="ECO:0000256" key="5">
    <source>
        <dbReference type="ARBA" id="ARBA00076740"/>
    </source>
</evidence>
<gene>
    <name evidence="8" type="ORF">J1N35_045634</name>
</gene>
<feature type="domain" description="Fe2OG dioxygenase" evidence="7">
    <location>
        <begin position="156"/>
        <end position="263"/>
    </location>
</feature>
<dbReference type="OrthoDB" id="288590at2759"/>
<dbReference type="InterPro" id="IPR005123">
    <property type="entry name" value="Oxoglu/Fe-dep_dioxygenase_dom"/>
</dbReference>
<dbReference type="GO" id="GO:0016491">
    <property type="term" value="F:oxidoreductase activity"/>
    <property type="evidence" value="ECO:0007669"/>
    <property type="project" value="UniProtKB-KW"/>
</dbReference>
<evidence type="ECO:0000313" key="8">
    <source>
        <dbReference type="EMBL" id="KAH1033460.1"/>
    </source>
</evidence>
<dbReference type="SUPFAM" id="SSF51197">
    <property type="entry name" value="Clavaminate synthase-like"/>
    <property type="match status" value="1"/>
</dbReference>
<dbReference type="PANTHER" id="PTHR47990">
    <property type="entry name" value="2-OXOGLUTARATE (2OG) AND FE(II)-DEPENDENT OXYGENASE SUPERFAMILY PROTEIN-RELATED"/>
    <property type="match status" value="1"/>
</dbReference>
<dbReference type="EMBL" id="JAIQCV010000013">
    <property type="protein sequence ID" value="KAH1033460.1"/>
    <property type="molecule type" value="Genomic_DNA"/>
</dbReference>
<name>A0A9D3UBQ3_9ROSI</name>
<dbReference type="GO" id="GO:0046872">
    <property type="term" value="F:metal ion binding"/>
    <property type="evidence" value="ECO:0007669"/>
    <property type="project" value="UniProtKB-KW"/>
</dbReference>
<keyword evidence="6" id="KW-0560">Oxidoreductase</keyword>
<reference evidence="8 9" key="1">
    <citation type="journal article" date="2021" name="Plant Biotechnol. J.">
        <title>Multi-omics assisted identification of the key and species-specific regulatory components of drought-tolerant mechanisms in Gossypium stocksii.</title>
        <authorList>
            <person name="Yu D."/>
            <person name="Ke L."/>
            <person name="Zhang D."/>
            <person name="Wu Y."/>
            <person name="Sun Y."/>
            <person name="Mei J."/>
            <person name="Sun J."/>
            <person name="Sun Y."/>
        </authorList>
    </citation>
    <scope>NUCLEOTIDE SEQUENCE [LARGE SCALE GENOMIC DNA]</scope>
    <source>
        <strain evidence="9">cv. E1</strain>
        <tissue evidence="8">Leaf</tissue>
    </source>
</reference>
<evidence type="ECO:0000256" key="1">
    <source>
        <dbReference type="ARBA" id="ARBA00022723"/>
    </source>
</evidence>
<dbReference type="Pfam" id="PF03171">
    <property type="entry name" value="2OG-FeII_Oxy"/>
    <property type="match status" value="1"/>
</dbReference>
<evidence type="ECO:0000256" key="4">
    <source>
        <dbReference type="ARBA" id="ARBA00074102"/>
    </source>
</evidence>
<evidence type="ECO:0000256" key="2">
    <source>
        <dbReference type="ARBA" id="ARBA00023004"/>
    </source>
</evidence>
<dbReference type="InterPro" id="IPR050231">
    <property type="entry name" value="Iron_ascorbate_oxido_reductase"/>
</dbReference>
<evidence type="ECO:0000313" key="9">
    <source>
        <dbReference type="Proteomes" id="UP000828251"/>
    </source>
</evidence>
<sequence length="322" mass="36839">MGVNAEIEFPVIEFRSSDLKQGTDGWHRLCKRVREACETFGCFEVVYEKISAKVREETFELMKELIEVPVERKQKNVSPLPYHGWVGPCNQVSLLYEGFGLEDASNYDSVKSFAQLMWPDSHPRFCNTVHTMATQIEELNKLIWLMIIDSYGLRKKWESVMINYKSLVRFMKYMAPPPGEYEKGLFAHTDKLVSTIICDDQVSGLEIEVNGQWIKLSLSPSSFCFVVGDPLKAWSKGRLKAVNHRVMMSGDKDRFSIATFAIPVEGTIIKAPKELVDEQNPQLYKDFDFMDFFLFAFSNPAKHIDSGEQLQAFASLSPPIFD</sequence>
<keyword evidence="1 6" id="KW-0479">Metal-binding</keyword>
<evidence type="ECO:0000256" key="6">
    <source>
        <dbReference type="RuleBase" id="RU003682"/>
    </source>
</evidence>
<dbReference type="FunFam" id="2.60.120.330:FF:000017">
    <property type="entry name" value="2-oxoglutarate-dependent dioxygenase DAO"/>
    <property type="match status" value="1"/>
</dbReference>
<protein>
    <recommendedName>
        <fullName evidence="4">2-oxoglutarate-dependent dioxygenase DAO</fullName>
    </recommendedName>
    <alternativeName>
        <fullName evidence="5">Protein DIOXYGENASE FOR AUXIN OXIDATION</fullName>
    </alternativeName>
</protein>
<keyword evidence="2 6" id="KW-0408">Iron</keyword>
<keyword evidence="9" id="KW-1185">Reference proteome</keyword>
<dbReference type="InterPro" id="IPR044861">
    <property type="entry name" value="IPNS-like_FE2OG_OXY"/>
</dbReference>
<dbReference type="Proteomes" id="UP000828251">
    <property type="component" value="Unassembled WGS sequence"/>
</dbReference>
<comment type="similarity">
    <text evidence="6">Belongs to the iron/ascorbate-dependent oxidoreductase family.</text>
</comment>
<comment type="caution">
    <text evidence="8">The sequence shown here is derived from an EMBL/GenBank/DDBJ whole genome shotgun (WGS) entry which is preliminary data.</text>
</comment>
<comment type="function">
    <text evidence="3">2-oxoglutarate-dependent dioxygenase essential for auxin catabolism and maintenance of auxin homeostasis in reproductive organs. Catalyzes the irreversible oxidation of indole-3-acetic acid (IAA) to the biologically inactive 2-oxoindole-3-acetic acid (OxIAA).</text>
</comment>
<evidence type="ECO:0000256" key="3">
    <source>
        <dbReference type="ARBA" id="ARBA00054658"/>
    </source>
</evidence>
<proteinExistence type="inferred from homology"/>
<evidence type="ECO:0000259" key="7">
    <source>
        <dbReference type="PROSITE" id="PS51471"/>
    </source>
</evidence>